<gene>
    <name evidence="1" type="ORF">D5S18_00285</name>
</gene>
<comment type="caution">
    <text evidence="1">The sequence shown here is derived from an EMBL/GenBank/DDBJ whole genome shotgun (WGS) entry which is preliminary data.</text>
</comment>
<name>A0A3A4KJX0_9NOCA</name>
<proteinExistence type="predicted"/>
<dbReference type="EMBL" id="QZFU01000005">
    <property type="protein sequence ID" value="RJO80227.1"/>
    <property type="molecule type" value="Genomic_DNA"/>
</dbReference>
<protein>
    <submittedName>
        <fullName evidence="1">Uncharacterized protein</fullName>
    </submittedName>
</protein>
<organism evidence="1 2">
    <name type="scientific">Nocardia panacis</name>
    <dbReference type="NCBI Taxonomy" id="2340916"/>
    <lineage>
        <taxon>Bacteria</taxon>
        <taxon>Bacillati</taxon>
        <taxon>Actinomycetota</taxon>
        <taxon>Actinomycetes</taxon>
        <taxon>Mycobacteriales</taxon>
        <taxon>Nocardiaceae</taxon>
        <taxon>Nocardia</taxon>
    </lineage>
</organism>
<sequence length="243" mass="27819">MWSAYIDAEPRRLSFDEEDEGSYLVTVITGDPIPVEVSILFSEWLHNLRAALDNSLYFAAAIESGHNPPPHASALQFPIATSAGDFSKQRNRIRDLSQATQDDIESIQPYNAQPDHLSNILYWVHELARLDRHRHHHLFGSRVVWMSGVADRGTVSPLIDNNDDFYIDDGLIVARIQLEPPYSDTEPDHRVRFDMTCELDIPEWRGRASSPMNRVTLADRMQRVEDFVAHHVVYLEETSPTRT</sequence>
<dbReference type="AlphaFoldDB" id="A0A3A4KJX0"/>
<keyword evidence="2" id="KW-1185">Reference proteome</keyword>
<evidence type="ECO:0000313" key="1">
    <source>
        <dbReference type="EMBL" id="RJO80227.1"/>
    </source>
</evidence>
<reference evidence="1 2" key="1">
    <citation type="submission" date="2018-09" db="EMBL/GenBank/DDBJ databases">
        <title>YIM PH21274 draft genome.</title>
        <authorList>
            <person name="Miao C."/>
        </authorList>
    </citation>
    <scope>NUCLEOTIDE SEQUENCE [LARGE SCALE GENOMIC DNA]</scope>
    <source>
        <strain evidence="1 2">YIM PH 21724</strain>
    </source>
</reference>
<evidence type="ECO:0000313" key="2">
    <source>
        <dbReference type="Proteomes" id="UP000266677"/>
    </source>
</evidence>
<dbReference type="Proteomes" id="UP000266677">
    <property type="component" value="Unassembled WGS sequence"/>
</dbReference>
<accession>A0A3A4KJX0</accession>